<gene>
    <name evidence="2" type="ORF">OnM2_c1263o22</name>
</gene>
<evidence type="ECO:0008006" key="4">
    <source>
        <dbReference type="Google" id="ProtNLM"/>
    </source>
</evidence>
<organism evidence="2 3">
    <name type="scientific">Erysiphe neolycopersici</name>
    <dbReference type="NCBI Taxonomy" id="212602"/>
    <lineage>
        <taxon>Eukaryota</taxon>
        <taxon>Fungi</taxon>
        <taxon>Dikarya</taxon>
        <taxon>Ascomycota</taxon>
        <taxon>Pezizomycotina</taxon>
        <taxon>Leotiomycetes</taxon>
        <taxon>Erysiphales</taxon>
        <taxon>Erysiphaceae</taxon>
        <taxon>Erysiphe</taxon>
    </lineage>
</organism>
<name>A0A420I5C7_9PEZI</name>
<keyword evidence="3" id="KW-1185">Reference proteome</keyword>
<feature type="chain" id="PRO_5019272384" description="NADH dehydrogenase subunit 1" evidence="1">
    <location>
        <begin position="22"/>
        <end position="52"/>
    </location>
</feature>
<evidence type="ECO:0000313" key="3">
    <source>
        <dbReference type="Proteomes" id="UP000286134"/>
    </source>
</evidence>
<sequence>MIINFCMSCVFLLWSKKSVLSIELLSRADRNWEGVLMGFFLVREKRGFSGIC</sequence>
<dbReference type="Proteomes" id="UP000286134">
    <property type="component" value="Unassembled WGS sequence"/>
</dbReference>
<evidence type="ECO:0000256" key="1">
    <source>
        <dbReference type="SAM" id="SignalP"/>
    </source>
</evidence>
<comment type="caution">
    <text evidence="2">The sequence shown here is derived from an EMBL/GenBank/DDBJ whole genome shotgun (WGS) entry which is preliminary data.</text>
</comment>
<reference evidence="2 3" key="1">
    <citation type="journal article" date="2018" name="BMC Genomics">
        <title>Comparative genome analyses reveal sequence features reflecting distinct modes of host-adaptation between dicot and monocot powdery mildew.</title>
        <authorList>
            <person name="Wu Y."/>
            <person name="Ma X."/>
            <person name="Pan Z."/>
            <person name="Kale S.D."/>
            <person name="Song Y."/>
            <person name="King H."/>
            <person name="Zhang Q."/>
            <person name="Presley C."/>
            <person name="Deng X."/>
            <person name="Wei C.I."/>
            <person name="Xiao S."/>
        </authorList>
    </citation>
    <scope>NUCLEOTIDE SEQUENCE [LARGE SCALE GENOMIC DNA]</scope>
    <source>
        <strain evidence="2">UMSG2</strain>
    </source>
</reference>
<dbReference type="EMBL" id="MCFK01001566">
    <property type="protein sequence ID" value="RKF64869.1"/>
    <property type="molecule type" value="Genomic_DNA"/>
</dbReference>
<protein>
    <recommendedName>
        <fullName evidence="4">NADH dehydrogenase subunit 1</fullName>
    </recommendedName>
</protein>
<dbReference type="AlphaFoldDB" id="A0A420I5C7"/>
<proteinExistence type="predicted"/>
<accession>A0A420I5C7</accession>
<keyword evidence="1" id="KW-0732">Signal</keyword>
<evidence type="ECO:0000313" key="2">
    <source>
        <dbReference type="EMBL" id="RKF64869.1"/>
    </source>
</evidence>
<feature type="signal peptide" evidence="1">
    <location>
        <begin position="1"/>
        <end position="21"/>
    </location>
</feature>